<dbReference type="RefSeq" id="WP_205186346.1">
    <property type="nucleotide sequence ID" value="NZ_JAFBFC010000003.1"/>
</dbReference>
<dbReference type="InterPro" id="IPR037185">
    <property type="entry name" value="EmrE-like"/>
</dbReference>
<organism evidence="3 4">
    <name type="scientific">Priestia iocasae</name>
    <dbReference type="NCBI Taxonomy" id="2291674"/>
    <lineage>
        <taxon>Bacteria</taxon>
        <taxon>Bacillati</taxon>
        <taxon>Bacillota</taxon>
        <taxon>Bacilli</taxon>
        <taxon>Bacillales</taxon>
        <taxon>Bacillaceae</taxon>
        <taxon>Priestia</taxon>
    </lineage>
</organism>
<feature type="transmembrane region" description="Helical" evidence="2">
    <location>
        <begin position="68"/>
        <end position="89"/>
    </location>
</feature>
<proteinExistence type="predicted"/>
<keyword evidence="2" id="KW-0472">Membrane</keyword>
<keyword evidence="4" id="KW-1185">Reference proteome</keyword>
<evidence type="ECO:0000256" key="2">
    <source>
        <dbReference type="SAM" id="Phobius"/>
    </source>
</evidence>
<keyword evidence="2" id="KW-0812">Transmembrane</keyword>
<evidence type="ECO:0000313" key="3">
    <source>
        <dbReference type="EMBL" id="MBM7702934.1"/>
    </source>
</evidence>
<feature type="transmembrane region" description="Helical" evidence="2">
    <location>
        <begin position="37"/>
        <end position="56"/>
    </location>
</feature>
<feature type="transmembrane region" description="Helical" evidence="2">
    <location>
        <begin position="95"/>
        <end position="111"/>
    </location>
</feature>
<gene>
    <name evidence="3" type="ORF">JOC83_001781</name>
</gene>
<dbReference type="EMBL" id="JAFBFC010000003">
    <property type="protein sequence ID" value="MBM7702934.1"/>
    <property type="molecule type" value="Genomic_DNA"/>
</dbReference>
<evidence type="ECO:0000256" key="1">
    <source>
        <dbReference type="ARBA" id="ARBA00004127"/>
    </source>
</evidence>
<accession>A0ABS2QWR9</accession>
<sequence>MIVYAILLLIAGLFLINSLFAYQAKHIDPSFVTTLFYQVKLIPLFLTANLLIGYGVKFTYKTVNNLTFALTLSKGIEIMVCVVIGYLFLREVPNWRTVVGVIIILVGFFIMKKQ</sequence>
<evidence type="ECO:0000313" key="4">
    <source>
        <dbReference type="Proteomes" id="UP000809829"/>
    </source>
</evidence>
<keyword evidence="2" id="KW-1133">Transmembrane helix</keyword>
<dbReference type="Proteomes" id="UP000809829">
    <property type="component" value="Unassembled WGS sequence"/>
</dbReference>
<reference evidence="3 4" key="1">
    <citation type="submission" date="2021-01" db="EMBL/GenBank/DDBJ databases">
        <title>Genomic Encyclopedia of Type Strains, Phase IV (KMG-IV): sequencing the most valuable type-strain genomes for metagenomic binning, comparative biology and taxonomic classification.</title>
        <authorList>
            <person name="Goeker M."/>
        </authorList>
    </citation>
    <scope>NUCLEOTIDE SEQUENCE [LARGE SCALE GENOMIC DNA]</scope>
    <source>
        <strain evidence="3 4">DSM 104297</strain>
    </source>
</reference>
<dbReference type="SUPFAM" id="SSF103481">
    <property type="entry name" value="Multidrug resistance efflux transporter EmrE"/>
    <property type="match status" value="1"/>
</dbReference>
<comment type="caution">
    <text evidence="3">The sequence shown here is derived from an EMBL/GenBank/DDBJ whole genome shotgun (WGS) entry which is preliminary data.</text>
</comment>
<protein>
    <submittedName>
        <fullName evidence="3">Drug/metabolite transporter (DMT)-like permease</fullName>
    </submittedName>
</protein>
<comment type="subcellular location">
    <subcellularLocation>
        <location evidence="1">Endomembrane system</location>
        <topology evidence="1">Multi-pass membrane protein</topology>
    </subcellularLocation>
</comment>
<name>A0ABS2QWR9_9BACI</name>